<dbReference type="AlphaFoldDB" id="L8EAH5"/>
<gene>
    <name evidence="2" type="primary">PCDHGA3</name>
</gene>
<name>L8EAH5_HUMAN</name>
<proteinExistence type="predicted"/>
<dbReference type="EMBL" id="HF584259">
    <property type="protein sequence ID" value="CCQ43756.1"/>
    <property type="molecule type" value="Genomic_DNA"/>
</dbReference>
<sequence>MTMLQKLQSRLSQAQSQKRAPLEEKLLLSTCMTEILGRMGRLKFLSWEICHLS</sequence>
<protein>
    <submittedName>
        <fullName evidence="2">Alternative protein PCDHGA3</fullName>
    </submittedName>
</protein>
<reference evidence="2" key="1">
    <citation type="journal article" date="2013" name="PLoS ONE">
        <title>Direct detection of alternative open reading frames translation products in human significantly expands the proteome.</title>
        <authorList>
            <person name="Vanderperre B."/>
            <person name="Lucier J.-F."/>
            <person name="Motard J."/>
            <person name="Tremblay G."/>
            <person name="Vanderperre S."/>
            <person name="Wisztorski M."/>
            <person name="Salzet M."/>
            <person name="Boisvert F.-M."/>
            <person name="Roucou X."/>
        </authorList>
    </citation>
    <scope>NUCLEOTIDE SEQUENCE</scope>
</reference>
<evidence type="ECO:0000313" key="2">
    <source>
        <dbReference type="EMBL" id="CCQ43756.1"/>
    </source>
</evidence>
<feature type="compositionally biased region" description="Polar residues" evidence="1">
    <location>
        <begin position="1"/>
        <end position="18"/>
    </location>
</feature>
<feature type="region of interest" description="Disordered" evidence="1">
    <location>
        <begin position="1"/>
        <end position="20"/>
    </location>
</feature>
<dbReference type="OrthoDB" id="6252479at2759"/>
<organism evidence="2">
    <name type="scientific">Homo sapiens</name>
    <name type="common">Human</name>
    <dbReference type="NCBI Taxonomy" id="9606"/>
    <lineage>
        <taxon>Eukaryota</taxon>
        <taxon>Metazoa</taxon>
        <taxon>Chordata</taxon>
        <taxon>Craniata</taxon>
        <taxon>Vertebrata</taxon>
        <taxon>Euteleostomi</taxon>
        <taxon>Mammalia</taxon>
        <taxon>Eutheria</taxon>
        <taxon>Euarchontoglires</taxon>
        <taxon>Primates</taxon>
        <taxon>Haplorrhini</taxon>
        <taxon>Catarrhini</taxon>
        <taxon>Hominidae</taxon>
        <taxon>Homo</taxon>
    </lineage>
</organism>
<accession>L8EAH5</accession>
<evidence type="ECO:0000256" key="1">
    <source>
        <dbReference type="SAM" id="MobiDB-lite"/>
    </source>
</evidence>
<dbReference type="PeptideAtlas" id="L8EAH5"/>